<proteinExistence type="inferred from homology"/>
<evidence type="ECO:0000313" key="3">
    <source>
        <dbReference type="EMBL" id="KAJ9655873.1"/>
    </source>
</evidence>
<comment type="similarity">
    <text evidence="1">Belongs to the MIT1/WOR1 family.</text>
</comment>
<keyword evidence="4" id="KW-1185">Reference proteome</keyword>
<dbReference type="PANTHER" id="PTHR28027">
    <property type="entry name" value="TRANSCRIPTIONAL REGULATOR MIT1"/>
    <property type="match status" value="1"/>
</dbReference>
<gene>
    <name evidence="3" type="primary">TOS9_2</name>
    <name evidence="3" type="ORF">H2201_008711</name>
</gene>
<accession>A0ABQ9NI80</accession>
<organism evidence="3 4">
    <name type="scientific">Coniosporium apollinis</name>
    <dbReference type="NCBI Taxonomy" id="61459"/>
    <lineage>
        <taxon>Eukaryota</taxon>
        <taxon>Fungi</taxon>
        <taxon>Dikarya</taxon>
        <taxon>Ascomycota</taxon>
        <taxon>Pezizomycotina</taxon>
        <taxon>Dothideomycetes</taxon>
        <taxon>Dothideomycetes incertae sedis</taxon>
        <taxon>Coniosporium</taxon>
    </lineage>
</organism>
<evidence type="ECO:0000256" key="2">
    <source>
        <dbReference type="SAM" id="MobiDB-lite"/>
    </source>
</evidence>
<dbReference type="Proteomes" id="UP001172684">
    <property type="component" value="Unassembled WGS sequence"/>
</dbReference>
<dbReference type="PANTHER" id="PTHR28027:SF2">
    <property type="entry name" value="TRANSCRIPTIONAL REGULATOR MIT1"/>
    <property type="match status" value="1"/>
</dbReference>
<protein>
    <submittedName>
        <fullName evidence="3">Gluconate transport-inducing protein required for gluconate-H+ symport</fullName>
    </submittedName>
</protein>
<evidence type="ECO:0000313" key="4">
    <source>
        <dbReference type="Proteomes" id="UP001172684"/>
    </source>
</evidence>
<reference evidence="3" key="1">
    <citation type="submission" date="2022-10" db="EMBL/GenBank/DDBJ databases">
        <title>Culturing micro-colonial fungi from biological soil crusts in the Mojave desert and describing Neophaeococcomyces mojavensis, and introducing the new genera and species Taxawa tesnikishii.</title>
        <authorList>
            <person name="Kurbessoian T."/>
            <person name="Stajich J.E."/>
        </authorList>
    </citation>
    <scope>NUCLEOTIDE SEQUENCE</scope>
    <source>
        <strain evidence="3">TK_1</strain>
    </source>
</reference>
<feature type="compositionally biased region" description="Basic and acidic residues" evidence="2">
    <location>
        <begin position="41"/>
        <end position="50"/>
    </location>
</feature>
<dbReference type="Pfam" id="PF09729">
    <property type="entry name" value="Gti1_Pac2"/>
    <property type="match status" value="1"/>
</dbReference>
<feature type="region of interest" description="Disordered" evidence="2">
    <location>
        <begin position="1"/>
        <end position="50"/>
    </location>
</feature>
<dbReference type="InterPro" id="IPR018608">
    <property type="entry name" value="Gti1/Pac2"/>
</dbReference>
<dbReference type="EMBL" id="JAPDRL010000146">
    <property type="protein sequence ID" value="KAJ9655873.1"/>
    <property type="molecule type" value="Genomic_DNA"/>
</dbReference>
<evidence type="ECO:0000256" key="1">
    <source>
        <dbReference type="ARBA" id="ARBA00008359"/>
    </source>
</evidence>
<name>A0ABQ9NI80_9PEZI</name>
<comment type="caution">
    <text evidence="3">The sequence shown here is derived from an EMBL/GenBank/DDBJ whole genome shotgun (WGS) entry which is preliminary data.</text>
</comment>
<sequence>MGDTALKTEPSSQPPGDDSFSNSHSVPVGRTASDTATPRGKLPDRSKDNEMEPTVVGCYLSTTQDALIVVESCLLGLRNHCPRRLHDRERNSIIKSGSVFVYEDNASGIKRWTDGIIWSPSRIMGNFLIYRQLNQPFDAGEKKRTLKRRRTDIGTTDGIANRDLSPRSIHQGYNTVMSQMVTEEDRKFIGSLTDSYDFKKGGLVKKTTAVKYQNTTHHVVNYYSLDDVKQPGRLLRPRQIDDLKEQVPRQDLFSSTNWRVHPSSEEDDDIYPQHPQYVMVQAYRPTSYETVKMTTMPHYAPPSFSTSMPQMGMQHPLMQHRYPTHPHYTQPLNLINPFSNSAVNSYGFRRARSAQFSVDPLSNVGDLDFYFDSIKAYTYSSIQYRETIGAHHLQNETRNHGSIGGVYHSQDEPQHHVRQDSSVVNNSPSLTNGIFAEQQPRPEDFTNLTDGTYGLLRHTSHMGGAEAVELCGSLVMWECVS</sequence>